<evidence type="ECO:0000313" key="3">
    <source>
        <dbReference type="Proteomes" id="UP000181951"/>
    </source>
</evidence>
<dbReference type="EMBL" id="FODD01000009">
    <property type="protein sequence ID" value="SEN74130.1"/>
    <property type="molecule type" value="Genomic_DNA"/>
</dbReference>
<sequence length="76" mass="7680">MVPRRSLPAAADAHAAAPVHCSPAFPAPAGAGGVPPTVTAAGVSGHDRPASADRRFRAHPVPLDPNGTAHPFRQFA</sequence>
<accession>A0A1H8IZG9</accession>
<feature type="compositionally biased region" description="Basic and acidic residues" evidence="1">
    <location>
        <begin position="45"/>
        <end position="55"/>
    </location>
</feature>
<organism evidence="2 3">
    <name type="scientific">Actinacidiphila rubida</name>
    <dbReference type="NCBI Taxonomy" id="310780"/>
    <lineage>
        <taxon>Bacteria</taxon>
        <taxon>Bacillati</taxon>
        <taxon>Actinomycetota</taxon>
        <taxon>Actinomycetes</taxon>
        <taxon>Kitasatosporales</taxon>
        <taxon>Streptomycetaceae</taxon>
        <taxon>Actinacidiphila</taxon>
    </lineage>
</organism>
<evidence type="ECO:0000313" key="2">
    <source>
        <dbReference type="EMBL" id="SEN74130.1"/>
    </source>
</evidence>
<feature type="compositionally biased region" description="Low complexity" evidence="1">
    <location>
        <begin position="9"/>
        <end position="43"/>
    </location>
</feature>
<feature type="region of interest" description="Disordered" evidence="1">
    <location>
        <begin position="1"/>
        <end position="76"/>
    </location>
</feature>
<gene>
    <name evidence="2" type="ORF">SAMN05216267_100985</name>
</gene>
<reference evidence="2 3" key="1">
    <citation type="submission" date="2016-10" db="EMBL/GenBank/DDBJ databases">
        <authorList>
            <person name="de Groot N.N."/>
        </authorList>
    </citation>
    <scope>NUCLEOTIDE SEQUENCE [LARGE SCALE GENOMIC DNA]</scope>
    <source>
        <strain evidence="2 3">CGMCC 4.2026</strain>
    </source>
</reference>
<proteinExistence type="predicted"/>
<protein>
    <submittedName>
        <fullName evidence="2">Uncharacterized protein</fullName>
    </submittedName>
</protein>
<dbReference type="RefSeq" id="WP_141726110.1">
    <property type="nucleotide sequence ID" value="NZ_FODD01000009.1"/>
</dbReference>
<name>A0A1H8IZG9_9ACTN</name>
<dbReference type="AlphaFoldDB" id="A0A1H8IZG9"/>
<evidence type="ECO:0000256" key="1">
    <source>
        <dbReference type="SAM" id="MobiDB-lite"/>
    </source>
</evidence>
<dbReference type="STRING" id="310780.SAMN05216267_100985"/>
<keyword evidence="3" id="KW-1185">Reference proteome</keyword>
<dbReference type="Proteomes" id="UP000181951">
    <property type="component" value="Unassembled WGS sequence"/>
</dbReference>